<name>A0A2M8IT53_9RHOB</name>
<reference evidence="1 2" key="1">
    <citation type="journal article" date="2018" name="Int. J. Syst. Evol. Microbiol.">
        <title>Pseudooceanicola lipolyticus sp. nov., a marine alphaproteobacterium, reclassification of Oceanicola flagellatus as Pseudooceanicola flagellatus comb. nov. and emended description of the genus Pseudooceanicola.</title>
        <authorList>
            <person name="Huang M.-M."/>
            <person name="Guo L.-L."/>
            <person name="Wu Y.-H."/>
            <person name="Lai Q.-L."/>
            <person name="Shao Z.-Z."/>
            <person name="Wang C.-S."/>
            <person name="Wu M."/>
            <person name="Xu X.-W."/>
        </authorList>
    </citation>
    <scope>NUCLEOTIDE SEQUENCE [LARGE SCALE GENOMIC DNA]</scope>
    <source>
        <strain evidence="1 2">157</strain>
    </source>
</reference>
<sequence>DAFSAMIAAGLAPGQALGHLDALIAVSTGAPHLRIAETAGQWTGAAAVAPSSLKDLTEPAGHGL</sequence>
<evidence type="ECO:0000313" key="1">
    <source>
        <dbReference type="EMBL" id="PJE30976.1"/>
    </source>
</evidence>
<feature type="non-terminal residue" evidence="1">
    <location>
        <position position="1"/>
    </location>
</feature>
<organism evidence="1 2">
    <name type="scientific">Pseudooceanicola lipolyticus</name>
    <dbReference type="NCBI Taxonomy" id="2029104"/>
    <lineage>
        <taxon>Bacteria</taxon>
        <taxon>Pseudomonadati</taxon>
        <taxon>Pseudomonadota</taxon>
        <taxon>Alphaproteobacteria</taxon>
        <taxon>Rhodobacterales</taxon>
        <taxon>Paracoccaceae</taxon>
        <taxon>Pseudooceanicola</taxon>
    </lineage>
</organism>
<dbReference type="RefSeq" id="WP_172721108.1">
    <property type="nucleotide sequence ID" value="NZ_PGTB01000386.1"/>
</dbReference>
<dbReference type="EMBL" id="PGTB01000386">
    <property type="protein sequence ID" value="PJE30976.1"/>
    <property type="molecule type" value="Genomic_DNA"/>
</dbReference>
<dbReference type="Proteomes" id="UP000231553">
    <property type="component" value="Unassembled WGS sequence"/>
</dbReference>
<keyword evidence="2" id="KW-1185">Reference proteome</keyword>
<evidence type="ECO:0000313" key="2">
    <source>
        <dbReference type="Proteomes" id="UP000231553"/>
    </source>
</evidence>
<accession>A0A2M8IT53</accession>
<protein>
    <submittedName>
        <fullName evidence="1">Uncharacterized protein</fullName>
    </submittedName>
</protein>
<comment type="caution">
    <text evidence="1">The sequence shown here is derived from an EMBL/GenBank/DDBJ whole genome shotgun (WGS) entry which is preliminary data.</text>
</comment>
<dbReference type="AlphaFoldDB" id="A0A2M8IT53"/>
<proteinExistence type="predicted"/>
<gene>
    <name evidence="1" type="ORF">CVM52_26100</name>
</gene>